<protein>
    <submittedName>
        <fullName evidence="2">Uncharacterized protein</fullName>
    </submittedName>
</protein>
<sequence length="156" mass="17672">MGTNSHNAPTHVGVSDSEVGQLNVAERIEQHYHVESAPPAEVSLSALQFAYSTSEETLRQARFWSAVCSLPWMALTAFIWATLPHQLPPSSTSLDLLVYVLVFALIPLTTRFCMPDHLKIKKNHWQHVIDAETQIMTDLHHRIVREKARLRVLLRG</sequence>
<organism evidence="2 3">
    <name type="scientific">Xanthomonas hortorum</name>
    <dbReference type="NCBI Taxonomy" id="56454"/>
    <lineage>
        <taxon>Bacteria</taxon>
        <taxon>Pseudomonadati</taxon>
        <taxon>Pseudomonadota</taxon>
        <taxon>Gammaproteobacteria</taxon>
        <taxon>Lysobacterales</taxon>
        <taxon>Lysobacteraceae</taxon>
        <taxon>Xanthomonas</taxon>
    </lineage>
</organism>
<feature type="transmembrane region" description="Helical" evidence="1">
    <location>
        <begin position="63"/>
        <end position="84"/>
    </location>
</feature>
<evidence type="ECO:0000313" key="2">
    <source>
        <dbReference type="EMBL" id="WAH65958.1"/>
    </source>
</evidence>
<accession>A0AA47IE43</accession>
<evidence type="ECO:0000256" key="1">
    <source>
        <dbReference type="SAM" id="Phobius"/>
    </source>
</evidence>
<keyword evidence="1" id="KW-1133">Transmembrane helix</keyword>
<dbReference type="AlphaFoldDB" id="A0AA47IE43"/>
<dbReference type="RefSeq" id="WP_268214666.1">
    <property type="nucleotide sequence ID" value="NZ_CP107241.1"/>
</dbReference>
<evidence type="ECO:0000313" key="3">
    <source>
        <dbReference type="Proteomes" id="UP001164737"/>
    </source>
</evidence>
<dbReference type="EMBL" id="CP107241">
    <property type="protein sequence ID" value="WAH65958.1"/>
    <property type="molecule type" value="Genomic_DNA"/>
</dbReference>
<reference evidence="2" key="1">
    <citation type="submission" date="2022-10" db="EMBL/GenBank/DDBJ databases">
        <title>Complete genome sequence resource for Xanthomonas hortorum isolated from Greek Oregano.</title>
        <authorList>
            <person name="Gonzalez-Tobon J."/>
            <person name="Helmann T.C."/>
            <person name="Daughtrey M."/>
            <person name="Stodghill P.V."/>
            <person name="Filiatrault M.J."/>
        </authorList>
    </citation>
    <scope>NUCLEOTIDE SEQUENCE</scope>
    <source>
        <strain evidence="2">Oregano 108</strain>
    </source>
</reference>
<feature type="transmembrane region" description="Helical" evidence="1">
    <location>
        <begin position="96"/>
        <end position="114"/>
    </location>
</feature>
<gene>
    <name evidence="2" type="ORF">OEG85_08480</name>
</gene>
<name>A0AA47IE43_9XANT</name>
<proteinExistence type="predicted"/>
<dbReference type="Proteomes" id="UP001164737">
    <property type="component" value="Chromosome"/>
</dbReference>
<keyword evidence="1" id="KW-0472">Membrane</keyword>
<keyword evidence="1" id="KW-0812">Transmembrane</keyword>